<dbReference type="GO" id="GO:0003810">
    <property type="term" value="F:protein-glutamine gamma-glutamyltransferase activity"/>
    <property type="evidence" value="ECO:0007669"/>
    <property type="project" value="UniProtKB-EC"/>
</dbReference>
<feature type="transmembrane region" description="Helical" evidence="1">
    <location>
        <begin position="124"/>
        <end position="145"/>
    </location>
</feature>
<feature type="transmembrane region" description="Helical" evidence="1">
    <location>
        <begin position="21"/>
        <end position="38"/>
    </location>
</feature>
<dbReference type="PANTHER" id="PTHR42736">
    <property type="entry name" value="PROTEIN-GLUTAMINE GAMMA-GLUTAMYLTRANSFERASE"/>
    <property type="match status" value="1"/>
</dbReference>
<organism evidence="3 4">
    <name type="scientific">Stieleria varia</name>
    <dbReference type="NCBI Taxonomy" id="2528005"/>
    <lineage>
        <taxon>Bacteria</taxon>
        <taxon>Pseudomonadati</taxon>
        <taxon>Planctomycetota</taxon>
        <taxon>Planctomycetia</taxon>
        <taxon>Pirellulales</taxon>
        <taxon>Pirellulaceae</taxon>
        <taxon>Stieleria</taxon>
    </lineage>
</organism>
<keyword evidence="1" id="KW-0812">Transmembrane</keyword>
<dbReference type="PANTHER" id="PTHR42736:SF1">
    <property type="entry name" value="PROTEIN-GLUTAMINE GAMMA-GLUTAMYLTRANSFERASE"/>
    <property type="match status" value="1"/>
</dbReference>
<dbReference type="InterPro" id="IPR052901">
    <property type="entry name" value="Bact_TGase-like"/>
</dbReference>
<sequence length="756" mass="84401">MNGLAHARPESQLVWTRSQQHAANWFLPILMLIQSAFVGNTFATMVPLMVLSVISGLAAWLNDRSRSRQREAKEAAKGQASTRRSPDSMKRRWLLVTALLFLAFIASLIWRVSDYLGNQFNPVALFVDSAAHTALLVSLVLWAAYPRRGHPVMLGCGVAVVMLAVAAGGVSQGLAAQIAVALSAFAVFAFGSRWIGLRWHSEQWDETDSVHAAIGGADRAMRFPPMGASMIRAEADGSRMGLLYSILTLSAILMATSAVAQFTGKWLPDAQGVLYRNLQSQLESISERSMLGGGRYVRGSKLGSIRNHRLSGSYEISLHAYAGTQPGYLRGTVFDLYYKSRWYATHDGRLEAYRNVDEIRSQRIKPTEFGQTSLVESLSRNRLARFPLVDQRSPSLGRIEIHNRPEKGPMVFTPLTAQWLEASSSTIYRNQYGVIESGVDVGNPYVVDVGVRPEPQKLLPIQEQILVSVPDELQSTVRSIANRIAERKATPRAKAKAIADYFQQNYSYSDQGTKSPPGVDPVVHFLNVQHAADCEYFATATALMLRSVDIPSRYVTGYVVTEYDDELERWVGRNRDAHAWVEAYDSITEEWFPVESTVGRKYTSLPSENAQQLLQGVSGDSSDADADSDSFFARALGWILAVRATDPLIILFRFAQAPLFCIVLFLLWYKYRRRSGDETDPDEIVSRKLLSSVDRKLKKQRMIRAPHETLHQFATRVDQAADENPEAPAMLKQAAQWYRAFADARYQGQRPSEFTS</sequence>
<dbReference type="AlphaFoldDB" id="A0A5C6AW31"/>
<feature type="transmembrane region" description="Helical" evidence="1">
    <location>
        <begin position="93"/>
        <end position="112"/>
    </location>
</feature>
<dbReference type="SUPFAM" id="SSF54001">
    <property type="entry name" value="Cysteine proteinases"/>
    <property type="match status" value="1"/>
</dbReference>
<keyword evidence="3" id="KW-0808">Transferase</keyword>
<proteinExistence type="predicted"/>
<keyword evidence="4" id="KW-1185">Reference proteome</keyword>
<accession>A0A5C6AW31</accession>
<comment type="caution">
    <text evidence="3">The sequence shown here is derived from an EMBL/GenBank/DDBJ whole genome shotgun (WGS) entry which is preliminary data.</text>
</comment>
<dbReference type="Proteomes" id="UP000320176">
    <property type="component" value="Unassembled WGS sequence"/>
</dbReference>
<evidence type="ECO:0000256" key="1">
    <source>
        <dbReference type="SAM" id="Phobius"/>
    </source>
</evidence>
<evidence type="ECO:0000313" key="4">
    <source>
        <dbReference type="Proteomes" id="UP000320176"/>
    </source>
</evidence>
<feature type="transmembrane region" description="Helical" evidence="1">
    <location>
        <begin position="152"/>
        <end position="170"/>
    </location>
</feature>
<reference evidence="3 4" key="1">
    <citation type="submission" date="2019-02" db="EMBL/GenBank/DDBJ databases">
        <title>Deep-cultivation of Planctomycetes and their phenomic and genomic characterization uncovers novel biology.</title>
        <authorList>
            <person name="Wiegand S."/>
            <person name="Jogler M."/>
            <person name="Boedeker C."/>
            <person name="Pinto D."/>
            <person name="Vollmers J."/>
            <person name="Rivas-Marin E."/>
            <person name="Kohn T."/>
            <person name="Peeters S.H."/>
            <person name="Heuer A."/>
            <person name="Rast P."/>
            <person name="Oberbeckmann S."/>
            <person name="Bunk B."/>
            <person name="Jeske O."/>
            <person name="Meyerdierks A."/>
            <person name="Storesund J.E."/>
            <person name="Kallscheuer N."/>
            <person name="Luecker S."/>
            <person name="Lage O.M."/>
            <person name="Pohl T."/>
            <person name="Merkel B.J."/>
            <person name="Hornburger P."/>
            <person name="Mueller R.-W."/>
            <person name="Bruemmer F."/>
            <person name="Labrenz M."/>
            <person name="Spormann A.M."/>
            <person name="Op Den Camp H."/>
            <person name="Overmann J."/>
            <person name="Amann R."/>
            <person name="Jetten M.S.M."/>
            <person name="Mascher T."/>
            <person name="Medema M.H."/>
            <person name="Devos D.P."/>
            <person name="Kaster A.-K."/>
            <person name="Ovreas L."/>
            <person name="Rohde M."/>
            <person name="Galperin M.Y."/>
            <person name="Jogler C."/>
        </authorList>
    </citation>
    <scope>NUCLEOTIDE SEQUENCE [LARGE SCALE GENOMIC DNA]</scope>
    <source>
        <strain evidence="3 4">Pla52n</strain>
    </source>
</reference>
<keyword evidence="1" id="KW-0472">Membrane</keyword>
<dbReference type="Gene3D" id="3.10.620.30">
    <property type="match status" value="1"/>
</dbReference>
<feature type="transmembrane region" description="Helical" evidence="1">
    <location>
        <begin position="648"/>
        <end position="669"/>
    </location>
</feature>
<evidence type="ECO:0000259" key="2">
    <source>
        <dbReference type="SMART" id="SM00460"/>
    </source>
</evidence>
<feature type="domain" description="Transglutaminase-like" evidence="2">
    <location>
        <begin position="526"/>
        <end position="598"/>
    </location>
</feature>
<keyword evidence="3" id="KW-0012">Acyltransferase</keyword>
<dbReference type="EMBL" id="SJPN01000004">
    <property type="protein sequence ID" value="TWU02334.1"/>
    <property type="molecule type" value="Genomic_DNA"/>
</dbReference>
<name>A0A5C6AW31_9BACT</name>
<dbReference type="InterPro" id="IPR038765">
    <property type="entry name" value="Papain-like_cys_pep_sf"/>
</dbReference>
<feature type="transmembrane region" description="Helical" evidence="1">
    <location>
        <begin position="242"/>
        <end position="262"/>
    </location>
</feature>
<feature type="transmembrane region" description="Helical" evidence="1">
    <location>
        <begin position="44"/>
        <end position="61"/>
    </location>
</feature>
<gene>
    <name evidence="3" type="primary">tgpA_1</name>
    <name evidence="3" type="ORF">Pla52n_33840</name>
</gene>
<dbReference type="InterPro" id="IPR002931">
    <property type="entry name" value="Transglutaminase-like"/>
</dbReference>
<dbReference type="SMART" id="SM00460">
    <property type="entry name" value="TGc"/>
    <property type="match status" value="1"/>
</dbReference>
<keyword evidence="1" id="KW-1133">Transmembrane helix</keyword>
<dbReference type="OrthoDB" id="9804872at2"/>
<dbReference type="RefSeq" id="WP_146520682.1">
    <property type="nucleotide sequence ID" value="NZ_CP151726.1"/>
</dbReference>
<dbReference type="Pfam" id="PF01841">
    <property type="entry name" value="Transglut_core"/>
    <property type="match status" value="1"/>
</dbReference>
<feature type="transmembrane region" description="Helical" evidence="1">
    <location>
        <begin position="176"/>
        <end position="195"/>
    </location>
</feature>
<protein>
    <submittedName>
        <fullName evidence="3">Protein-glutamine gamma-glutamyltransferase</fullName>
        <ecNumber evidence="3">2.3.2.13</ecNumber>
    </submittedName>
</protein>
<dbReference type="EC" id="2.3.2.13" evidence="3"/>
<evidence type="ECO:0000313" key="3">
    <source>
        <dbReference type="EMBL" id="TWU02334.1"/>
    </source>
</evidence>